<evidence type="ECO:0000313" key="4">
    <source>
        <dbReference type="Proteomes" id="UP000183339"/>
    </source>
</evidence>
<dbReference type="InterPro" id="IPR013815">
    <property type="entry name" value="ATP_grasp_subdomain_1"/>
</dbReference>
<dbReference type="PANTHER" id="PTHR21621">
    <property type="entry name" value="RIBOSOMAL PROTEIN S6 MODIFICATION PROTEIN"/>
    <property type="match status" value="1"/>
</dbReference>
<accession>A0A1I0FKP1</accession>
<dbReference type="SUPFAM" id="SSF56059">
    <property type="entry name" value="Glutathione synthetase ATP-binding domain-like"/>
    <property type="match status" value="1"/>
</dbReference>
<dbReference type="Pfam" id="PF14401">
    <property type="entry name" value="RLAN"/>
    <property type="match status" value="1"/>
</dbReference>
<keyword evidence="3" id="KW-0436">Ligase</keyword>
<evidence type="ECO:0000313" key="3">
    <source>
        <dbReference type="EMBL" id="SET58768.1"/>
    </source>
</evidence>
<keyword evidence="1" id="KW-0067">ATP-binding</keyword>
<protein>
    <submittedName>
        <fullName evidence="3">Glutathione synthase/RimK-type ligase, ATP-grasp superfamily</fullName>
    </submittedName>
</protein>
<evidence type="ECO:0000256" key="1">
    <source>
        <dbReference type="PROSITE-ProRule" id="PRU00409"/>
    </source>
</evidence>
<name>A0A1I0FKP1_9PROT</name>
<dbReference type="GO" id="GO:0005737">
    <property type="term" value="C:cytoplasm"/>
    <property type="evidence" value="ECO:0007669"/>
    <property type="project" value="TreeGrafter"/>
</dbReference>
<dbReference type="InterPro" id="IPR013651">
    <property type="entry name" value="ATP-grasp_RimK-type"/>
</dbReference>
<gene>
    <name evidence="3" type="ORF">SAMN05216412_10957</name>
</gene>
<dbReference type="GO" id="GO:0005524">
    <property type="term" value="F:ATP binding"/>
    <property type="evidence" value="ECO:0007669"/>
    <property type="project" value="UniProtKB-UniRule"/>
</dbReference>
<dbReference type="InterPro" id="IPR011761">
    <property type="entry name" value="ATP-grasp"/>
</dbReference>
<organism evidence="3 4">
    <name type="scientific">Nitrosospira multiformis</name>
    <dbReference type="NCBI Taxonomy" id="1231"/>
    <lineage>
        <taxon>Bacteria</taxon>
        <taxon>Pseudomonadati</taxon>
        <taxon>Pseudomonadota</taxon>
        <taxon>Betaproteobacteria</taxon>
        <taxon>Nitrosomonadales</taxon>
        <taxon>Nitrosomonadaceae</taxon>
        <taxon>Nitrosospira</taxon>
    </lineage>
</organism>
<dbReference type="Gene3D" id="3.30.1490.20">
    <property type="entry name" value="ATP-grasp fold, A domain"/>
    <property type="match status" value="1"/>
</dbReference>
<dbReference type="GO" id="GO:0009432">
    <property type="term" value="P:SOS response"/>
    <property type="evidence" value="ECO:0007669"/>
    <property type="project" value="TreeGrafter"/>
</dbReference>
<dbReference type="Pfam" id="PF08443">
    <property type="entry name" value="RimK"/>
    <property type="match status" value="1"/>
</dbReference>
<dbReference type="GO" id="GO:0018169">
    <property type="term" value="F:ribosomal S6-glutamic acid ligase activity"/>
    <property type="evidence" value="ECO:0007669"/>
    <property type="project" value="TreeGrafter"/>
</dbReference>
<dbReference type="GO" id="GO:0046872">
    <property type="term" value="F:metal ion binding"/>
    <property type="evidence" value="ECO:0007669"/>
    <property type="project" value="InterPro"/>
</dbReference>
<keyword evidence="1" id="KW-0547">Nucleotide-binding</keyword>
<dbReference type="InterPro" id="IPR025839">
    <property type="entry name" value="RLAN_dom"/>
</dbReference>
<feature type="domain" description="ATP-grasp" evidence="2">
    <location>
        <begin position="319"/>
        <end position="510"/>
    </location>
</feature>
<dbReference type="EMBL" id="FOHI01000009">
    <property type="protein sequence ID" value="SET58768.1"/>
    <property type="molecule type" value="Genomic_DNA"/>
</dbReference>
<reference evidence="3 4" key="1">
    <citation type="submission" date="2016-10" db="EMBL/GenBank/DDBJ databases">
        <authorList>
            <person name="de Groot N.N."/>
        </authorList>
    </citation>
    <scope>NUCLEOTIDE SEQUENCE [LARGE SCALE GENOMIC DNA]</scope>
    <source>
        <strain evidence="3 4">Nl7</strain>
    </source>
</reference>
<dbReference type="AlphaFoldDB" id="A0A1I0FKP1"/>
<proteinExistence type="predicted"/>
<dbReference type="Proteomes" id="UP000183339">
    <property type="component" value="Unassembled WGS sequence"/>
</dbReference>
<sequence length="521" mass="59005">MTSEAKPLPRIQRQRAGQKGFSVNILIIVDKSEDWPLQIPGVTVVESRAYLTGPFFAAQAENNRGICATGQSVKVFNLCKSYRYQGSGYYVSLLAEARGHKPVPKVGTIEDLHSRNLMRHLMEELEDLVQSVLAPLPGDDFQLAFYFGRNPLTGYDSLGHQFFNLLQVPLLAVRFERHRDRWSLRSARPLGAGEIPVEHQAFAMLAATTYFNGRMQQSRKPPPRYDLAILCNPDESESPSNAKALQKFRKAAEKLDMRVDFITRTDIGRLSHFDALFIRETTFVNHYTYRFSRLAFAEKLALIDDPNSILKCNNKVYLAELLALHKVPIPKTLLIHHDNVDRIIPELGLPCVLKQPDSSFSRGVVKVETESELIPKVMELLAKSVLVIAQQWLPTEFDWRVGILDRKVLFVAQYFFPPGHWQIIERDEQRHKLREGATSAVPLDEAPQEVISIALESANLIGDGFYGVDIKQTNDCCYVMEVNDNPNVDAGNEDAVLGDALYEEIMRVFLRRIEAATRSSH</sequence>
<dbReference type="Gene3D" id="3.30.470.20">
    <property type="entry name" value="ATP-grasp fold, B domain"/>
    <property type="match status" value="1"/>
</dbReference>
<evidence type="ECO:0000259" key="2">
    <source>
        <dbReference type="PROSITE" id="PS50975"/>
    </source>
</evidence>
<dbReference type="PROSITE" id="PS50975">
    <property type="entry name" value="ATP_GRASP"/>
    <property type="match status" value="1"/>
</dbReference>
<dbReference type="PANTHER" id="PTHR21621:SF0">
    <property type="entry name" value="BETA-CITRYLGLUTAMATE SYNTHASE B-RELATED"/>
    <property type="match status" value="1"/>
</dbReference>